<dbReference type="Gene3D" id="3.40.50.12110">
    <property type="match status" value="1"/>
</dbReference>
<dbReference type="AlphaFoldDB" id="A0A140LE85"/>
<organism evidence="1 2">
    <name type="scientific">Fervidicola ferrireducens</name>
    <dbReference type="NCBI Taxonomy" id="520764"/>
    <lineage>
        <taxon>Bacteria</taxon>
        <taxon>Bacillati</taxon>
        <taxon>Bacillota</taxon>
        <taxon>Clostridia</taxon>
        <taxon>Thermosediminibacterales</taxon>
        <taxon>Thermosediminibacteraceae</taxon>
        <taxon>Fervidicola</taxon>
    </lineage>
</organism>
<dbReference type="GO" id="GO:0051539">
    <property type="term" value="F:4 iron, 4 sulfur cluster binding"/>
    <property type="evidence" value="ECO:0007669"/>
    <property type="project" value="TreeGrafter"/>
</dbReference>
<dbReference type="Proteomes" id="UP000070427">
    <property type="component" value="Unassembled WGS sequence"/>
</dbReference>
<dbReference type="PATRIC" id="fig|520764.3.peg.209"/>
<evidence type="ECO:0000313" key="2">
    <source>
        <dbReference type="Proteomes" id="UP000070427"/>
    </source>
</evidence>
<sequence>MKGLKSCFVKSFSHIYVEEGIEENPLTKEILKKFPKALKVRIKHYKDVFCRPRQNFFVQESSRKLILAAKKGELLYRGPDICHDFGNENFYYTSPALNCIYSCDYCYLKGMHPSANLVIFVNVEDYFKEVEDILKQKPLYLCISYDTDLLAIEGIIALSAMWIEFARGKEDLKLEIRTKSANYSAISYLVPASNVILAWTLSPTEVIKKYEKNTPPLELRLKNIIRAIGDGWKVRLCFDPVLYFENWETAYENLISRTFSVIPADKVNDASIGVFRIPRDYLKRMRKNFPPSEIIHYPYIETGGVYTYDEEVKGKIIEKLWSLLKKHIPEDKIFIL</sequence>
<reference evidence="1 2" key="1">
    <citation type="submission" date="2015-12" db="EMBL/GenBank/DDBJ databases">
        <title>Draft genome sequnece of Fervidicola ferrireducens strain Y170.</title>
        <authorList>
            <person name="Patel B.K."/>
        </authorList>
    </citation>
    <scope>NUCLEOTIDE SEQUENCE [LARGE SCALE GENOMIC DNA]</scope>
    <source>
        <strain evidence="1 2">Y170</strain>
    </source>
</reference>
<dbReference type="GO" id="GO:0003913">
    <property type="term" value="F:DNA photolyase activity"/>
    <property type="evidence" value="ECO:0007669"/>
    <property type="project" value="TreeGrafter"/>
</dbReference>
<name>A0A140LE85_9FIRM</name>
<dbReference type="GO" id="GO:0042601">
    <property type="term" value="C:endospore-forming forespore"/>
    <property type="evidence" value="ECO:0007669"/>
    <property type="project" value="TreeGrafter"/>
</dbReference>
<dbReference type="OrthoDB" id="9783671at2"/>
<dbReference type="GO" id="GO:1904047">
    <property type="term" value="F:S-adenosyl-L-methionine binding"/>
    <property type="evidence" value="ECO:0007669"/>
    <property type="project" value="TreeGrafter"/>
</dbReference>
<dbReference type="InterPro" id="IPR049539">
    <property type="entry name" value="SPL"/>
</dbReference>
<dbReference type="STRING" id="520764.AN618_01980"/>
<keyword evidence="1" id="KW-0456">Lyase</keyword>
<dbReference type="InParanoid" id="A0A140LE85"/>
<dbReference type="PANTHER" id="PTHR37822">
    <property type="entry name" value="SPORE PHOTOPRODUCT LYASE-RELATED"/>
    <property type="match status" value="1"/>
</dbReference>
<evidence type="ECO:0000313" key="1">
    <source>
        <dbReference type="EMBL" id="KXG78860.1"/>
    </source>
</evidence>
<dbReference type="PANTHER" id="PTHR37822:SF2">
    <property type="entry name" value="SPORE PHOTOPRODUCT LYASE"/>
    <property type="match status" value="1"/>
</dbReference>
<dbReference type="Gene3D" id="3.80.30.30">
    <property type="match status" value="1"/>
</dbReference>
<dbReference type="EMBL" id="LOED01000001">
    <property type="protein sequence ID" value="KXG78860.1"/>
    <property type="molecule type" value="Genomic_DNA"/>
</dbReference>
<accession>A0A140LE85</accession>
<dbReference type="EC" id="4.1.99.14" evidence="1"/>
<dbReference type="Pfam" id="PF20903">
    <property type="entry name" value="SPL"/>
    <property type="match status" value="1"/>
</dbReference>
<comment type="caution">
    <text evidence="1">The sequence shown here is derived from an EMBL/GenBank/DDBJ whole genome shotgun (WGS) entry which is preliminary data.</text>
</comment>
<gene>
    <name evidence="1" type="primary">splB_1</name>
    <name evidence="1" type="ORF">AN618_01980</name>
</gene>
<protein>
    <submittedName>
        <fullName evidence="1">Spore photoproduct lyase</fullName>
        <ecNumber evidence="1">4.1.99.14</ecNumber>
    </submittedName>
</protein>
<dbReference type="RefSeq" id="WP_066350937.1">
    <property type="nucleotide sequence ID" value="NZ_LOED01000001.1"/>
</dbReference>
<proteinExistence type="predicted"/>
<keyword evidence="2" id="KW-1185">Reference proteome</keyword>